<protein>
    <submittedName>
        <fullName evidence="1">Uncharacterized protein</fullName>
    </submittedName>
</protein>
<organism evidence="1 2">
    <name type="scientific">Pseudolactococcus piscium</name>
    <dbReference type="NCBI Taxonomy" id="1364"/>
    <lineage>
        <taxon>Bacteria</taxon>
        <taxon>Bacillati</taxon>
        <taxon>Bacillota</taxon>
        <taxon>Bacilli</taxon>
        <taxon>Lactobacillales</taxon>
        <taxon>Streptococcaceae</taxon>
        <taxon>Pseudolactococcus</taxon>
    </lineage>
</organism>
<sequence>MFGYFPTEINKFDFEDFGFIAEIKNEKISISIGITKKNQQFNSGEGG</sequence>
<dbReference type="EMBL" id="JXJW01000020">
    <property type="protein sequence ID" value="PCS05174.1"/>
    <property type="molecule type" value="Genomic_DNA"/>
</dbReference>
<evidence type="ECO:0000313" key="1">
    <source>
        <dbReference type="EMBL" id="PCS05174.1"/>
    </source>
</evidence>
<comment type="caution">
    <text evidence="1">The sequence shown here is derived from an EMBL/GenBank/DDBJ whole genome shotgun (WGS) entry which is preliminary data.</text>
</comment>
<reference evidence="1 2" key="1">
    <citation type="submission" date="2014-12" db="EMBL/GenBank/DDBJ databases">
        <title>Draft genome sequences of 10 type strains of Lactococcus.</title>
        <authorList>
            <person name="Sun Z."/>
            <person name="Zhong Z."/>
            <person name="Liu W."/>
            <person name="Zhang W."/>
            <person name="Zhang H."/>
        </authorList>
    </citation>
    <scope>NUCLEOTIDE SEQUENCE [LARGE SCALE GENOMIC DNA]</scope>
    <source>
        <strain evidence="1 2">DSM 6634</strain>
    </source>
</reference>
<name>A0A2A5RVE6_9LACT</name>
<evidence type="ECO:0000313" key="2">
    <source>
        <dbReference type="Proteomes" id="UP000218282"/>
    </source>
</evidence>
<dbReference type="Proteomes" id="UP000218282">
    <property type="component" value="Unassembled WGS sequence"/>
</dbReference>
<accession>A0A2A5RVE6</accession>
<keyword evidence="2" id="KW-1185">Reference proteome</keyword>
<gene>
    <name evidence="1" type="ORF">RU86_GL001149</name>
</gene>
<dbReference type="AlphaFoldDB" id="A0A2A5RVE6"/>
<proteinExistence type="predicted"/>